<proteinExistence type="predicted"/>
<dbReference type="EMBL" id="JAGFOA010000007">
    <property type="protein sequence ID" value="MBO3664971.1"/>
    <property type="molecule type" value="Genomic_DNA"/>
</dbReference>
<sequence length="639" mass="67580">MILDWIDSLPALAFAIALLVLPGLPAAWLAGFRGPLLIGIGSVGSLAIIAASSLAAPVVGLRWSLVPVLIGTVVLSLVVGIVAGFRRGGRPAIRSQGWLWLVGAAVVWIALMAYSMTRPSLPIQNYDGLYHLNAVRFVLDTGDASSFHQTLAYPESSSVFYPALWHAYTALVVPVAGGVFEATNLVIIAACAVLWPASVMLLTAAVWPKQRIAILAAPVLTLGISFFPMGFLNWGPLLPNLLGNALVPAILALIVWILRTGVAARDRFAHAVLLLGAAGACALGHPSSLLLALVFAVPIFAERVIGLWREGRGTRTARVAWTVALVVAAAAIAVIWVALRRVHNEWLPNQSPAQGLGEALLLAPMSRPIPAVIVVLGVVGAIVAIRRAQGRWLLVTHAVGVFFFLCAVSLLHAGLRELIVGIWYSDLNRAAATLVVASLPLAARGVEPVLGAVRTWWAATRQKDGLARIARIGVALVALAALLGPQFLAVRNETKTMRIGTFNATDEATGLSPDEEALFAEAERLLPDDALVVGSPLTATGLLYAATGIRVVFPHILGDWSDDADLLGKRLRFGGADVCDAINRMGVTHALDFGEVSVFPPGDPRYTGLDRLERSPVLTEIASSGDAKLFEVTGCGDRD</sequence>
<feature type="transmembrane region" description="Helical" evidence="1">
    <location>
        <begin position="12"/>
        <end position="30"/>
    </location>
</feature>
<name>A0A939QSX1_9MICO</name>
<dbReference type="Proteomes" id="UP000680132">
    <property type="component" value="Unassembled WGS sequence"/>
</dbReference>
<dbReference type="Pfam" id="PF20176">
    <property type="entry name" value="DUF6541"/>
    <property type="match status" value="1"/>
</dbReference>
<gene>
    <name evidence="2" type="ORF">J5V96_15850</name>
</gene>
<dbReference type="RefSeq" id="WP_208505201.1">
    <property type="nucleotide sequence ID" value="NZ_JAGFOA010000007.1"/>
</dbReference>
<keyword evidence="1" id="KW-0472">Membrane</keyword>
<organism evidence="2 3">
    <name type="scientific">Microbacterium stercoris</name>
    <dbReference type="NCBI Taxonomy" id="2820289"/>
    <lineage>
        <taxon>Bacteria</taxon>
        <taxon>Bacillati</taxon>
        <taxon>Actinomycetota</taxon>
        <taxon>Actinomycetes</taxon>
        <taxon>Micrococcales</taxon>
        <taxon>Microbacteriaceae</taxon>
        <taxon>Microbacterium</taxon>
    </lineage>
</organism>
<feature type="transmembrane region" description="Helical" evidence="1">
    <location>
        <begin position="392"/>
        <end position="411"/>
    </location>
</feature>
<evidence type="ECO:0000313" key="2">
    <source>
        <dbReference type="EMBL" id="MBO3664971.1"/>
    </source>
</evidence>
<feature type="transmembrane region" description="Helical" evidence="1">
    <location>
        <begin position="97"/>
        <end position="116"/>
    </location>
</feature>
<protein>
    <submittedName>
        <fullName evidence="2">Uncharacterized protein</fullName>
    </submittedName>
</protein>
<keyword evidence="3" id="KW-1185">Reference proteome</keyword>
<feature type="transmembrane region" description="Helical" evidence="1">
    <location>
        <begin position="320"/>
        <end position="339"/>
    </location>
</feature>
<feature type="transmembrane region" description="Helical" evidence="1">
    <location>
        <begin position="212"/>
        <end position="231"/>
    </location>
</feature>
<accession>A0A939QSX1</accession>
<keyword evidence="1" id="KW-0812">Transmembrane</keyword>
<feature type="transmembrane region" description="Helical" evidence="1">
    <location>
        <begin position="37"/>
        <end position="59"/>
    </location>
</feature>
<feature type="transmembrane region" description="Helical" evidence="1">
    <location>
        <begin position="185"/>
        <end position="205"/>
    </location>
</feature>
<evidence type="ECO:0000313" key="3">
    <source>
        <dbReference type="Proteomes" id="UP000680132"/>
    </source>
</evidence>
<evidence type="ECO:0000256" key="1">
    <source>
        <dbReference type="SAM" id="Phobius"/>
    </source>
</evidence>
<dbReference type="AlphaFoldDB" id="A0A939QSX1"/>
<feature type="transmembrane region" description="Helical" evidence="1">
    <location>
        <begin position="469"/>
        <end position="488"/>
    </location>
</feature>
<dbReference type="InterPro" id="IPR046671">
    <property type="entry name" value="DUF6541"/>
</dbReference>
<feature type="transmembrane region" description="Helical" evidence="1">
    <location>
        <begin position="65"/>
        <end position="85"/>
    </location>
</feature>
<feature type="transmembrane region" description="Helical" evidence="1">
    <location>
        <begin position="237"/>
        <end position="256"/>
    </location>
</feature>
<feature type="transmembrane region" description="Helical" evidence="1">
    <location>
        <begin position="431"/>
        <end position="457"/>
    </location>
</feature>
<keyword evidence="1" id="KW-1133">Transmembrane helix</keyword>
<comment type="caution">
    <text evidence="2">The sequence shown here is derived from an EMBL/GenBank/DDBJ whole genome shotgun (WGS) entry which is preliminary data.</text>
</comment>
<feature type="transmembrane region" description="Helical" evidence="1">
    <location>
        <begin position="359"/>
        <end position="385"/>
    </location>
</feature>
<reference evidence="2" key="1">
    <citation type="submission" date="2021-03" db="EMBL/GenBank/DDBJ databases">
        <title>Microbacterium sp. nov., a novel actinobacterium isolated from cow dung.</title>
        <authorList>
            <person name="Zhang L."/>
        </authorList>
    </citation>
    <scope>NUCLEOTIDE SEQUENCE</scope>
    <source>
        <strain evidence="2">NEAU-LLB</strain>
    </source>
</reference>